<evidence type="ECO:0000256" key="4">
    <source>
        <dbReference type="ARBA" id="ARBA00022529"/>
    </source>
</evidence>
<evidence type="ECO:0000256" key="8">
    <source>
        <dbReference type="ARBA" id="ARBA00023022"/>
    </source>
</evidence>
<dbReference type="RefSeq" id="XP_022097202.1">
    <property type="nucleotide sequence ID" value="XM_022241510.1"/>
</dbReference>
<evidence type="ECO:0000256" key="5">
    <source>
        <dbReference type="ARBA" id="ARBA00022588"/>
    </source>
</evidence>
<protein>
    <submittedName>
        <fullName evidence="12">Defense protein 3</fullName>
    </submittedName>
</protein>
<feature type="domain" description="Reelin" evidence="10">
    <location>
        <begin position="12"/>
        <end position="179"/>
    </location>
</feature>
<keyword evidence="4" id="KW-0929">Antimicrobial</keyword>
<dbReference type="InterPro" id="IPR002861">
    <property type="entry name" value="Reeler_dom"/>
</dbReference>
<evidence type="ECO:0000256" key="7">
    <source>
        <dbReference type="ARBA" id="ARBA00022859"/>
    </source>
</evidence>
<name>A0A8B7YWY3_ACAPL</name>
<feature type="signal peptide" evidence="9">
    <location>
        <begin position="1"/>
        <end position="17"/>
    </location>
</feature>
<dbReference type="Gene3D" id="2.60.40.4060">
    <property type="entry name" value="Reeler domain"/>
    <property type="match status" value="1"/>
</dbReference>
<reference evidence="12" key="1">
    <citation type="submission" date="2025-08" db="UniProtKB">
        <authorList>
            <consortium name="RefSeq"/>
        </authorList>
    </citation>
    <scope>IDENTIFICATION</scope>
</reference>
<dbReference type="InterPro" id="IPR051237">
    <property type="entry name" value="Ferric-chelate_Red/DefProt"/>
</dbReference>
<gene>
    <name evidence="12" type="primary">LOC110982819</name>
</gene>
<dbReference type="AlphaFoldDB" id="A0A8B7YWY3"/>
<evidence type="ECO:0000313" key="12">
    <source>
        <dbReference type="RefSeq" id="XP_022097202.1"/>
    </source>
</evidence>
<dbReference type="PROSITE" id="PS51019">
    <property type="entry name" value="REELIN"/>
    <property type="match status" value="1"/>
</dbReference>
<evidence type="ECO:0000256" key="2">
    <source>
        <dbReference type="ARBA" id="ARBA00008501"/>
    </source>
</evidence>
<dbReference type="PANTHER" id="PTHR45828">
    <property type="entry name" value="CYTOCHROME B561/FERRIC REDUCTASE TRANSMEMBRANE"/>
    <property type="match status" value="1"/>
</dbReference>
<dbReference type="InterPro" id="IPR042307">
    <property type="entry name" value="Reeler_sf"/>
</dbReference>
<dbReference type="GO" id="GO:0042742">
    <property type="term" value="P:defense response to bacterium"/>
    <property type="evidence" value="ECO:0007669"/>
    <property type="project" value="UniProtKB-KW"/>
</dbReference>
<evidence type="ECO:0000256" key="6">
    <source>
        <dbReference type="ARBA" id="ARBA00022729"/>
    </source>
</evidence>
<dbReference type="KEGG" id="aplc:110982819"/>
<accession>A0A8B7YWY3</accession>
<proteinExistence type="inferred from homology"/>
<keyword evidence="11" id="KW-1185">Reference proteome</keyword>
<feature type="chain" id="PRO_5034597790" evidence="9">
    <location>
        <begin position="18"/>
        <end position="193"/>
    </location>
</feature>
<comment type="subcellular location">
    <subcellularLocation>
        <location evidence="1">Secreted</location>
    </subcellularLocation>
</comment>
<keyword evidence="3" id="KW-0964">Secreted</keyword>
<keyword evidence="5" id="KW-0399">Innate immunity</keyword>
<dbReference type="Pfam" id="PF02014">
    <property type="entry name" value="Reeler"/>
    <property type="match status" value="1"/>
</dbReference>
<dbReference type="GO" id="GO:0045087">
    <property type="term" value="P:innate immune response"/>
    <property type="evidence" value="ECO:0007669"/>
    <property type="project" value="UniProtKB-KW"/>
</dbReference>
<dbReference type="CDD" id="cd08544">
    <property type="entry name" value="Reeler"/>
    <property type="match status" value="1"/>
</dbReference>
<keyword evidence="8" id="KW-0044">Antibiotic</keyword>
<dbReference type="Proteomes" id="UP000694845">
    <property type="component" value="Unplaced"/>
</dbReference>
<evidence type="ECO:0000256" key="3">
    <source>
        <dbReference type="ARBA" id="ARBA00022525"/>
    </source>
</evidence>
<evidence type="ECO:0000256" key="9">
    <source>
        <dbReference type="SAM" id="SignalP"/>
    </source>
</evidence>
<sequence>MYRTVWLLLAILPAALARGSGPPTSEYPTICITMEPGHGSSPASGKAPYAISLDSDTYTKGNSIEVSIYATEPDNYFRGFFIQARRVGLPSLDAVGSFISEPTEESQFIKCGTQNSAWGHANRNKKTKVTARWIGPSTSFGPLVFNATIVGLKKEDYWTGVMSSEILYGNANGVKGQGLLLSTMVLLAYVLHK</sequence>
<evidence type="ECO:0000259" key="10">
    <source>
        <dbReference type="PROSITE" id="PS51019"/>
    </source>
</evidence>
<organism evidence="11 12">
    <name type="scientific">Acanthaster planci</name>
    <name type="common">Crown-of-thorns starfish</name>
    <dbReference type="NCBI Taxonomy" id="133434"/>
    <lineage>
        <taxon>Eukaryota</taxon>
        <taxon>Metazoa</taxon>
        <taxon>Echinodermata</taxon>
        <taxon>Eleutherozoa</taxon>
        <taxon>Asterozoa</taxon>
        <taxon>Asteroidea</taxon>
        <taxon>Valvatacea</taxon>
        <taxon>Valvatida</taxon>
        <taxon>Acanthasteridae</taxon>
        <taxon>Acanthaster</taxon>
    </lineage>
</organism>
<dbReference type="GO" id="GO:0005576">
    <property type="term" value="C:extracellular region"/>
    <property type="evidence" value="ECO:0007669"/>
    <property type="project" value="UniProtKB-SubCell"/>
</dbReference>
<dbReference type="PANTHER" id="PTHR45828:SF9">
    <property type="entry name" value="CELL WALL INTEGRITY AND STRESS RESPONSE COMPONENT 4-LIKE-RELATED"/>
    <property type="match status" value="1"/>
</dbReference>
<dbReference type="GeneID" id="110982819"/>
<evidence type="ECO:0000313" key="11">
    <source>
        <dbReference type="Proteomes" id="UP000694845"/>
    </source>
</evidence>
<evidence type="ECO:0000256" key="1">
    <source>
        <dbReference type="ARBA" id="ARBA00004613"/>
    </source>
</evidence>
<keyword evidence="6 9" id="KW-0732">Signal</keyword>
<dbReference type="GO" id="GO:0016020">
    <property type="term" value="C:membrane"/>
    <property type="evidence" value="ECO:0007669"/>
    <property type="project" value="TreeGrafter"/>
</dbReference>
<keyword evidence="7" id="KW-0391">Immunity</keyword>
<comment type="similarity">
    <text evidence="2">Belongs to the insect defense protein family.</text>
</comment>
<dbReference type="OrthoDB" id="6418377at2759"/>
<dbReference type="OMA" id="NSAWGHA"/>